<feature type="transmembrane region" description="Helical" evidence="6">
    <location>
        <begin position="263"/>
        <end position="285"/>
    </location>
</feature>
<dbReference type="SUPFAM" id="SSF103473">
    <property type="entry name" value="MFS general substrate transporter"/>
    <property type="match status" value="1"/>
</dbReference>
<dbReference type="GO" id="GO:0005886">
    <property type="term" value="C:plasma membrane"/>
    <property type="evidence" value="ECO:0007669"/>
    <property type="project" value="UniProtKB-SubCell"/>
</dbReference>
<evidence type="ECO:0000256" key="5">
    <source>
        <dbReference type="ARBA" id="ARBA00023136"/>
    </source>
</evidence>
<dbReference type="InterPro" id="IPR020846">
    <property type="entry name" value="MFS_dom"/>
</dbReference>
<feature type="transmembrane region" description="Helical" evidence="6">
    <location>
        <begin position="69"/>
        <end position="90"/>
    </location>
</feature>
<comment type="caution">
    <text evidence="8">The sequence shown here is derived from an EMBL/GenBank/DDBJ whole genome shotgun (WGS) entry which is preliminary data.</text>
</comment>
<accession>A0A2T2XC97</accession>
<dbReference type="PANTHER" id="PTHR23508:SF10">
    <property type="entry name" value="CARBOXYLIC ACID TRANSPORTER PROTEIN HOMOLOG"/>
    <property type="match status" value="1"/>
</dbReference>
<protein>
    <submittedName>
        <fullName evidence="8">MFS transporter</fullName>
    </submittedName>
</protein>
<evidence type="ECO:0000256" key="3">
    <source>
        <dbReference type="ARBA" id="ARBA00022692"/>
    </source>
</evidence>
<feature type="domain" description="Major facilitator superfamily (MFS) profile" evidence="7">
    <location>
        <begin position="32"/>
        <end position="440"/>
    </location>
</feature>
<feature type="transmembrane region" description="Helical" evidence="6">
    <location>
        <begin position="420"/>
        <end position="437"/>
    </location>
</feature>
<dbReference type="Pfam" id="PF00083">
    <property type="entry name" value="Sugar_tr"/>
    <property type="match status" value="1"/>
</dbReference>
<feature type="transmembrane region" description="Helical" evidence="6">
    <location>
        <begin position="97"/>
        <end position="117"/>
    </location>
</feature>
<keyword evidence="2" id="KW-0813">Transport</keyword>
<dbReference type="PROSITE" id="PS00217">
    <property type="entry name" value="SUGAR_TRANSPORT_2"/>
    <property type="match status" value="1"/>
</dbReference>
<feature type="transmembrane region" description="Helical" evidence="6">
    <location>
        <begin position="297"/>
        <end position="314"/>
    </location>
</feature>
<dbReference type="GO" id="GO:0046943">
    <property type="term" value="F:carboxylic acid transmembrane transporter activity"/>
    <property type="evidence" value="ECO:0007669"/>
    <property type="project" value="TreeGrafter"/>
</dbReference>
<dbReference type="InterPro" id="IPR005828">
    <property type="entry name" value="MFS_sugar_transport-like"/>
</dbReference>
<feature type="transmembrane region" description="Helical" evidence="6">
    <location>
        <begin position="186"/>
        <end position="206"/>
    </location>
</feature>
<gene>
    <name evidence="8" type="ORF">C7B46_16005</name>
</gene>
<dbReference type="AlphaFoldDB" id="A0A2T2XC97"/>
<dbReference type="Proteomes" id="UP000242972">
    <property type="component" value="Unassembled WGS sequence"/>
</dbReference>
<evidence type="ECO:0000256" key="4">
    <source>
        <dbReference type="ARBA" id="ARBA00022989"/>
    </source>
</evidence>
<reference evidence="8 9" key="1">
    <citation type="journal article" date="2014" name="BMC Genomics">
        <title>Comparison of environmental and isolate Sulfobacillus genomes reveals diverse carbon, sulfur, nitrogen, and hydrogen metabolisms.</title>
        <authorList>
            <person name="Justice N.B."/>
            <person name="Norman A."/>
            <person name="Brown C.T."/>
            <person name="Singh A."/>
            <person name="Thomas B.C."/>
            <person name="Banfield J.F."/>
        </authorList>
    </citation>
    <scope>NUCLEOTIDE SEQUENCE [LARGE SCALE GENOMIC DNA]</scope>
    <source>
        <strain evidence="8">AMDSBA4</strain>
    </source>
</reference>
<dbReference type="PROSITE" id="PS50850">
    <property type="entry name" value="MFS"/>
    <property type="match status" value="1"/>
</dbReference>
<proteinExistence type="predicted"/>
<feature type="transmembrane region" description="Helical" evidence="6">
    <location>
        <begin position="123"/>
        <end position="144"/>
    </location>
</feature>
<evidence type="ECO:0000259" key="7">
    <source>
        <dbReference type="PROSITE" id="PS50850"/>
    </source>
</evidence>
<keyword evidence="5 6" id="KW-0472">Membrane</keyword>
<feature type="transmembrane region" description="Helical" evidence="6">
    <location>
        <begin position="392"/>
        <end position="414"/>
    </location>
</feature>
<evidence type="ECO:0000256" key="2">
    <source>
        <dbReference type="ARBA" id="ARBA00022448"/>
    </source>
</evidence>
<evidence type="ECO:0000256" key="1">
    <source>
        <dbReference type="ARBA" id="ARBA00004651"/>
    </source>
</evidence>
<name>A0A2T2XC97_9FIRM</name>
<dbReference type="InterPro" id="IPR036259">
    <property type="entry name" value="MFS_trans_sf"/>
</dbReference>
<dbReference type="InterPro" id="IPR005829">
    <property type="entry name" value="Sugar_transporter_CS"/>
</dbReference>
<dbReference type="PANTHER" id="PTHR23508">
    <property type="entry name" value="CARBOXYLIC ACID TRANSPORTER PROTEIN HOMOLOG"/>
    <property type="match status" value="1"/>
</dbReference>
<dbReference type="EMBL" id="PXYW01000053">
    <property type="protein sequence ID" value="PSR32066.1"/>
    <property type="molecule type" value="Genomic_DNA"/>
</dbReference>
<organism evidence="8 9">
    <name type="scientific">Sulfobacillus benefaciens</name>
    <dbReference type="NCBI Taxonomy" id="453960"/>
    <lineage>
        <taxon>Bacteria</taxon>
        <taxon>Bacillati</taxon>
        <taxon>Bacillota</taxon>
        <taxon>Clostridia</taxon>
        <taxon>Eubacteriales</taxon>
        <taxon>Clostridiales Family XVII. Incertae Sedis</taxon>
        <taxon>Sulfobacillus</taxon>
    </lineage>
</organism>
<keyword evidence="4 6" id="KW-1133">Transmembrane helix</keyword>
<feature type="transmembrane region" description="Helical" evidence="6">
    <location>
        <begin position="156"/>
        <end position="180"/>
    </location>
</feature>
<dbReference type="Gene3D" id="1.20.1250.20">
    <property type="entry name" value="MFS general substrate transporter like domains"/>
    <property type="match status" value="1"/>
</dbReference>
<keyword evidence="3 6" id="KW-0812">Transmembrane</keyword>
<evidence type="ECO:0000313" key="8">
    <source>
        <dbReference type="EMBL" id="PSR32066.1"/>
    </source>
</evidence>
<feature type="transmembrane region" description="Helical" evidence="6">
    <location>
        <begin position="326"/>
        <end position="345"/>
    </location>
</feature>
<evidence type="ECO:0000313" key="9">
    <source>
        <dbReference type="Proteomes" id="UP000242972"/>
    </source>
</evidence>
<dbReference type="PROSITE" id="PS00216">
    <property type="entry name" value="SUGAR_TRANSPORT_1"/>
    <property type="match status" value="1"/>
</dbReference>
<feature type="transmembrane region" description="Helical" evidence="6">
    <location>
        <begin position="30"/>
        <end position="57"/>
    </location>
</feature>
<comment type="subcellular location">
    <subcellularLocation>
        <location evidence="1">Cell membrane</location>
        <topology evidence="1">Multi-pass membrane protein</topology>
    </subcellularLocation>
</comment>
<evidence type="ECO:0000256" key="6">
    <source>
        <dbReference type="SAM" id="Phobius"/>
    </source>
</evidence>
<feature type="transmembrane region" description="Helical" evidence="6">
    <location>
        <begin position="351"/>
        <end position="372"/>
    </location>
</feature>
<sequence length="463" mass="50087">MLKRFREDGKNLANGARQSLNDAHLTRTHVFWLLLAALAWLIEAYDIGLMGVALVPMRHLWSLTASDTGILVSASTIGIVMGVIPAGYLIDRYGRKRLLVASLIFYSLVSLLTGWAGSWQEVAWLRLVAGLGLGAMFPIPYTLLAELSPNHLRGMAAGVLDAFLSVGYFAAPLLAAWLVPALGINAGWRMLFFVSGVGLIYAYILYRYLPESPRWLISQGRRREASEILGRLRLSLDEPSYPMDLPPDRAARLFQAPYLKRTIMMWIAFPAILFMFYAIMSFMPTVLVKEGFTSRDAYLFSSLIMAASIPGKFLEGWLVEHWGRKSLIIAFSLAGGVAALLFPLARGTFSIVAIGIVLAFFGIAVDPAIKVFSAEQYPTTLRGKGVAFTEGVGRLLGGALAPYIMALVLANGGISRSFDFVAVVAAVGAVSVATLGSETKGLALEERALGSKAGLNIVGEGTT</sequence>